<evidence type="ECO:0000256" key="1">
    <source>
        <dbReference type="SAM" id="MobiDB-lite"/>
    </source>
</evidence>
<dbReference type="GeneID" id="59348665"/>
<keyword evidence="3" id="KW-1185">Reference proteome</keyword>
<reference evidence="2" key="1">
    <citation type="submission" date="2020-05" db="EMBL/GenBank/DDBJ databases">
        <title>Mycena genomes resolve the evolution of fungal bioluminescence.</title>
        <authorList>
            <person name="Tsai I.J."/>
        </authorList>
    </citation>
    <scope>NUCLEOTIDE SEQUENCE</scope>
    <source>
        <strain evidence="2">171206Taipei</strain>
    </source>
</reference>
<proteinExistence type="predicted"/>
<dbReference type="EMBL" id="JACAZF010000008">
    <property type="protein sequence ID" value="KAF7297202.1"/>
    <property type="molecule type" value="Genomic_DNA"/>
</dbReference>
<comment type="caution">
    <text evidence="2">The sequence shown here is derived from an EMBL/GenBank/DDBJ whole genome shotgun (WGS) entry which is preliminary data.</text>
</comment>
<evidence type="ECO:0000313" key="3">
    <source>
        <dbReference type="Proteomes" id="UP000636479"/>
    </source>
</evidence>
<dbReference type="Proteomes" id="UP000636479">
    <property type="component" value="Unassembled WGS sequence"/>
</dbReference>
<name>A0A8H6SDZ2_9AGAR</name>
<organism evidence="2 3">
    <name type="scientific">Mycena indigotica</name>
    <dbReference type="NCBI Taxonomy" id="2126181"/>
    <lineage>
        <taxon>Eukaryota</taxon>
        <taxon>Fungi</taxon>
        <taxon>Dikarya</taxon>
        <taxon>Basidiomycota</taxon>
        <taxon>Agaricomycotina</taxon>
        <taxon>Agaricomycetes</taxon>
        <taxon>Agaricomycetidae</taxon>
        <taxon>Agaricales</taxon>
        <taxon>Marasmiineae</taxon>
        <taxon>Mycenaceae</taxon>
        <taxon>Mycena</taxon>
    </lineage>
</organism>
<dbReference type="AlphaFoldDB" id="A0A8H6SDZ2"/>
<dbReference type="OrthoDB" id="2593747at2759"/>
<gene>
    <name evidence="2" type="ORF">MIND_00953300</name>
</gene>
<evidence type="ECO:0000313" key="2">
    <source>
        <dbReference type="EMBL" id="KAF7297202.1"/>
    </source>
</evidence>
<accession>A0A8H6SDZ2</accession>
<dbReference type="RefSeq" id="XP_037217561.1">
    <property type="nucleotide sequence ID" value="XM_037366149.1"/>
</dbReference>
<protein>
    <submittedName>
        <fullName evidence="2">Uncharacterized protein</fullName>
    </submittedName>
</protein>
<feature type="region of interest" description="Disordered" evidence="1">
    <location>
        <begin position="1"/>
        <end position="21"/>
    </location>
</feature>
<sequence length="218" mass="24470">MHTSSAPPAYHSMPSSAPSATKKHDKYYYEDGNLVLQAGDTLFPCLGRHDSPSRHRFPSAQRRKAHIRREPACSRGRSECRFRTTIVDPLSTCPGPMPCLDLCRLDCHSRIGHEVFTIRCPGLGDPGTWQSFRLTLWRKIALQQTYTIDRKWAGDAFIALCTRAPALEIEEGKKLGIEMTVQVAGAREKLDKWGRKKPEEVKKVVAEVWGITVETPAA</sequence>